<name>A0A285EHA0_9ACTN</name>
<evidence type="ECO:0000313" key="2">
    <source>
        <dbReference type="Proteomes" id="UP000219514"/>
    </source>
</evidence>
<gene>
    <name evidence="1" type="ORF">SAMN06893097_10741</name>
</gene>
<evidence type="ECO:0000313" key="1">
    <source>
        <dbReference type="EMBL" id="SNX97401.1"/>
    </source>
</evidence>
<sequence length="67" mass="7463">MICGMRFVLEVDLDAGALAGERRGDELGRILRYWGGSMKQVELAPGARQDLYDSDYTAVGSWRVEPD</sequence>
<proteinExistence type="predicted"/>
<keyword evidence="2" id="KW-1185">Reference proteome</keyword>
<protein>
    <submittedName>
        <fullName evidence="1">Uncharacterized protein</fullName>
    </submittedName>
</protein>
<dbReference type="AlphaFoldDB" id="A0A285EHA0"/>
<dbReference type="Proteomes" id="UP000219514">
    <property type="component" value="Unassembled WGS sequence"/>
</dbReference>
<dbReference type="EMBL" id="OBDO01000007">
    <property type="protein sequence ID" value="SNX97401.1"/>
    <property type="molecule type" value="Genomic_DNA"/>
</dbReference>
<reference evidence="1 2" key="1">
    <citation type="submission" date="2017-09" db="EMBL/GenBank/DDBJ databases">
        <authorList>
            <person name="Ehlers B."/>
            <person name="Leendertz F.H."/>
        </authorList>
    </citation>
    <scope>NUCLEOTIDE SEQUENCE [LARGE SCALE GENOMIC DNA]</scope>
    <source>
        <strain evidence="1 2">DSM 46844</strain>
    </source>
</reference>
<organism evidence="1 2">
    <name type="scientific">Geodermatophilus sabuli</name>
    <dbReference type="NCBI Taxonomy" id="1564158"/>
    <lineage>
        <taxon>Bacteria</taxon>
        <taxon>Bacillati</taxon>
        <taxon>Actinomycetota</taxon>
        <taxon>Actinomycetes</taxon>
        <taxon>Geodermatophilales</taxon>
        <taxon>Geodermatophilaceae</taxon>
        <taxon>Geodermatophilus</taxon>
    </lineage>
</organism>
<accession>A0A285EHA0</accession>